<keyword evidence="7 9" id="KW-0012">Acyltransferase</keyword>
<dbReference type="SUPFAM" id="SSF55729">
    <property type="entry name" value="Acyl-CoA N-acyltransferases (Nat)"/>
    <property type="match status" value="1"/>
</dbReference>
<accession>A0A8S4MYB6</accession>
<evidence type="ECO:0000259" key="13">
    <source>
        <dbReference type="Pfam" id="PF10394"/>
    </source>
</evidence>
<evidence type="ECO:0000256" key="1">
    <source>
        <dbReference type="ARBA" id="ARBA00004123"/>
    </source>
</evidence>
<evidence type="ECO:0000256" key="12">
    <source>
        <dbReference type="PIRSR" id="PIRSR038084-3"/>
    </source>
</evidence>
<comment type="catalytic activity">
    <reaction evidence="8 9">
        <text>L-lysyl-[protein] + acetyl-CoA = N(6)-acetyl-L-lysyl-[protein] + CoA + H(+)</text>
        <dbReference type="Rhea" id="RHEA:45948"/>
        <dbReference type="Rhea" id="RHEA-COMP:9752"/>
        <dbReference type="Rhea" id="RHEA-COMP:10731"/>
        <dbReference type="ChEBI" id="CHEBI:15378"/>
        <dbReference type="ChEBI" id="CHEBI:29969"/>
        <dbReference type="ChEBI" id="CHEBI:57287"/>
        <dbReference type="ChEBI" id="CHEBI:57288"/>
        <dbReference type="ChEBI" id="CHEBI:61930"/>
        <dbReference type="EC" id="2.3.1.48"/>
    </reaction>
</comment>
<evidence type="ECO:0000256" key="6">
    <source>
        <dbReference type="ARBA" id="ARBA00023242"/>
    </source>
</evidence>
<feature type="region of interest" description="Interaction with histone H4 N-terminus" evidence="11">
    <location>
        <begin position="212"/>
        <end position="214"/>
    </location>
</feature>
<evidence type="ECO:0000256" key="8">
    <source>
        <dbReference type="ARBA" id="ARBA00048017"/>
    </source>
</evidence>
<name>A0A8S4MYB6_OWEFU</name>
<evidence type="ECO:0000256" key="4">
    <source>
        <dbReference type="ARBA" id="ARBA00021268"/>
    </source>
</evidence>
<dbReference type="OrthoDB" id="10253098at2759"/>
<feature type="domain" description="Histone acetyl transferase HAT1 N-terminal" evidence="13">
    <location>
        <begin position="13"/>
        <end position="174"/>
    </location>
</feature>
<reference evidence="15" key="1">
    <citation type="submission" date="2022-03" db="EMBL/GenBank/DDBJ databases">
        <authorList>
            <person name="Martin C."/>
        </authorList>
    </citation>
    <scope>NUCLEOTIDE SEQUENCE</scope>
</reference>
<keyword evidence="6" id="KW-0539">Nucleus</keyword>
<evidence type="ECO:0000256" key="10">
    <source>
        <dbReference type="PIRSR" id="PIRSR038084-1"/>
    </source>
</evidence>
<evidence type="ECO:0000256" key="11">
    <source>
        <dbReference type="PIRSR" id="PIRSR038084-2"/>
    </source>
</evidence>
<dbReference type="PANTHER" id="PTHR12046">
    <property type="entry name" value="HISTONE ACETYLTRANSFERASE TYPE B CATALYTIC SUBUNIT"/>
    <property type="match status" value="1"/>
</dbReference>
<dbReference type="Pfam" id="PF21183">
    <property type="entry name" value="HAT1_C"/>
    <property type="match status" value="1"/>
</dbReference>
<dbReference type="EC" id="2.3.1.48" evidence="3 9"/>
<dbReference type="AlphaFoldDB" id="A0A8S4MYB6"/>
<sequence>MDPSFMEEKLSPYKCDGNEAIHFKLVRTASDVTNDNTTFHPEMTHQIFGDSEAIFGYKDLKVEVYYSAARLNTYVNMHFSDKVSPQKFDGVLADDVIKQVADHMPPGFHSNLDEFIALLHKDASFKPFGELKHSYTVTKDGNVRQFEIYQTGIDTPGFREYHERLQTFLLYYVDAASFIDVDDDRWQFFLCFEKYKSNGNPMYAVAGYMTVYNYYAYPDSIRPRVSQMLVLPPFQRQGHGSQMLQTFYNGCYNRNDIRDITVEDPSENFQKMRDFVDAGNCMKLKEFQPERLLEGFSDDMEWAARHKLKINKRQARQVYEILRLKATDMNNPEQAKAYRIDIKKRLNIPFQKNGKDFNKISKTLSDDELSATLQIPKEQRLAYLENTYKEITDSYLKIIEKLAIS</sequence>
<gene>
    <name evidence="15" type="ORF">OFUS_LOCUS1166</name>
</gene>
<feature type="active site" description="Proton donor/acceptor" evidence="10">
    <location>
        <position position="263"/>
    </location>
</feature>
<feature type="region of interest" description="Interaction with histone H4 N-terminus" evidence="11">
    <location>
        <begin position="50"/>
        <end position="52"/>
    </location>
</feature>
<comment type="caution">
    <text evidence="15">The sequence shown here is derived from an EMBL/GenBank/DDBJ whole genome shotgun (WGS) entry which is preliminary data.</text>
</comment>
<comment type="subcellular location">
    <subcellularLocation>
        <location evidence="1">Nucleus</location>
    </subcellularLocation>
</comment>
<dbReference type="Proteomes" id="UP000749559">
    <property type="component" value="Unassembled WGS sequence"/>
</dbReference>
<dbReference type="Gene3D" id="3.90.360.10">
    <property type="entry name" value="Histone acetyl transferase 1 (HAT1), N-terminal domain"/>
    <property type="match status" value="1"/>
</dbReference>
<dbReference type="InterPro" id="IPR013523">
    <property type="entry name" value="Hist_AcTrfase_HAT1_C"/>
</dbReference>
<dbReference type="GO" id="GO:0005634">
    <property type="term" value="C:nucleus"/>
    <property type="evidence" value="ECO:0007669"/>
    <property type="project" value="UniProtKB-SubCell"/>
</dbReference>
<dbReference type="InterPro" id="IPR037113">
    <property type="entry name" value="Hat1_N_sf"/>
</dbReference>
<feature type="site" description="Interaction with histone H4 N-terminus" evidence="12">
    <location>
        <position position="186"/>
    </location>
</feature>
<evidence type="ECO:0000313" key="15">
    <source>
        <dbReference type="EMBL" id="CAH1773588.1"/>
    </source>
</evidence>
<dbReference type="EMBL" id="CAIIXF020000001">
    <property type="protein sequence ID" value="CAH1773588.1"/>
    <property type="molecule type" value="Genomic_DNA"/>
</dbReference>
<dbReference type="GO" id="GO:0042393">
    <property type="term" value="F:histone binding"/>
    <property type="evidence" value="ECO:0007669"/>
    <property type="project" value="InterPro"/>
</dbReference>
<feature type="binding site" evidence="11">
    <location>
        <begin position="235"/>
        <end position="241"/>
    </location>
    <ligand>
        <name>acetyl-CoA</name>
        <dbReference type="ChEBI" id="CHEBI:57288"/>
    </ligand>
</feature>
<evidence type="ECO:0000256" key="5">
    <source>
        <dbReference type="ARBA" id="ARBA00022679"/>
    </source>
</evidence>
<evidence type="ECO:0000259" key="14">
    <source>
        <dbReference type="Pfam" id="PF21183"/>
    </source>
</evidence>
<dbReference type="GO" id="GO:0031509">
    <property type="term" value="P:subtelomeric heterochromatin formation"/>
    <property type="evidence" value="ECO:0007669"/>
    <property type="project" value="InterPro"/>
</dbReference>
<dbReference type="InterPro" id="IPR019467">
    <property type="entry name" value="Hat1_N"/>
</dbReference>
<evidence type="ECO:0000256" key="3">
    <source>
        <dbReference type="ARBA" id="ARBA00013184"/>
    </source>
</evidence>
<dbReference type="InterPro" id="IPR016181">
    <property type="entry name" value="Acyl_CoA_acyltransferase"/>
</dbReference>
<feature type="domain" description="Histone acetyltransferase type B catalytic subunit C-terminal" evidence="14">
    <location>
        <begin position="273"/>
        <end position="324"/>
    </location>
</feature>
<evidence type="ECO:0000313" key="16">
    <source>
        <dbReference type="Proteomes" id="UP000749559"/>
    </source>
</evidence>
<keyword evidence="5 9" id="KW-0808">Transferase</keyword>
<dbReference type="GO" id="GO:0004402">
    <property type="term" value="F:histone acetyltransferase activity"/>
    <property type="evidence" value="ECO:0007669"/>
    <property type="project" value="UniProtKB-UniRule"/>
</dbReference>
<dbReference type="InterPro" id="IPR048776">
    <property type="entry name" value="HAT1_C"/>
</dbReference>
<evidence type="ECO:0000256" key="9">
    <source>
        <dbReference type="PIRNR" id="PIRNR038084"/>
    </source>
</evidence>
<dbReference type="PIRSF" id="PIRSF038084">
    <property type="entry name" value="HAT-B_cat"/>
    <property type="match status" value="1"/>
</dbReference>
<comment type="similarity">
    <text evidence="2 9">Belongs to the HAT1 family.</text>
</comment>
<dbReference type="GO" id="GO:0000781">
    <property type="term" value="C:chromosome, telomeric region"/>
    <property type="evidence" value="ECO:0007669"/>
    <property type="project" value="GOC"/>
</dbReference>
<protein>
    <recommendedName>
        <fullName evidence="4 9">Histone acetyltransferase type B catalytic subunit</fullName>
        <ecNumber evidence="3 9">2.3.1.48</ecNumber>
    </recommendedName>
</protein>
<dbReference type="CDD" id="cd04301">
    <property type="entry name" value="NAT_SF"/>
    <property type="match status" value="1"/>
</dbReference>
<dbReference type="Gene3D" id="3.40.630.30">
    <property type="match status" value="1"/>
</dbReference>
<evidence type="ECO:0000256" key="2">
    <source>
        <dbReference type="ARBA" id="ARBA00010543"/>
    </source>
</evidence>
<keyword evidence="16" id="KW-1185">Reference proteome</keyword>
<evidence type="ECO:0000256" key="7">
    <source>
        <dbReference type="ARBA" id="ARBA00023315"/>
    </source>
</evidence>
<organism evidence="15 16">
    <name type="scientific">Owenia fusiformis</name>
    <name type="common">Polychaete worm</name>
    <dbReference type="NCBI Taxonomy" id="6347"/>
    <lineage>
        <taxon>Eukaryota</taxon>
        <taxon>Metazoa</taxon>
        <taxon>Spiralia</taxon>
        <taxon>Lophotrochozoa</taxon>
        <taxon>Annelida</taxon>
        <taxon>Polychaeta</taxon>
        <taxon>Sedentaria</taxon>
        <taxon>Canalipalpata</taxon>
        <taxon>Sabellida</taxon>
        <taxon>Oweniida</taxon>
        <taxon>Oweniidae</taxon>
        <taxon>Owenia</taxon>
    </lineage>
</organism>
<dbReference type="Gene3D" id="1.10.10.390">
    <property type="match status" value="1"/>
</dbReference>
<proteinExistence type="inferred from homology"/>
<dbReference type="InterPro" id="IPR017380">
    <property type="entry name" value="Hist_AcTrfase_B-typ_cat-su"/>
</dbReference>
<dbReference type="Pfam" id="PF10394">
    <property type="entry name" value="Hat1_N"/>
    <property type="match status" value="1"/>
</dbReference>